<feature type="domain" description="Histidine kinase" evidence="13">
    <location>
        <begin position="427"/>
        <end position="646"/>
    </location>
</feature>
<feature type="domain" description="PAC" evidence="15">
    <location>
        <begin position="122"/>
        <end position="173"/>
    </location>
</feature>
<feature type="compositionally biased region" description="Basic and acidic residues" evidence="12">
    <location>
        <begin position="13"/>
        <end position="48"/>
    </location>
</feature>
<dbReference type="Pfam" id="PF08447">
    <property type="entry name" value="PAS_3"/>
    <property type="match status" value="2"/>
</dbReference>
<accession>A0A4Y6PRI6</accession>
<evidence type="ECO:0000256" key="5">
    <source>
        <dbReference type="ARBA" id="ARBA00022553"/>
    </source>
</evidence>
<evidence type="ECO:0000259" key="13">
    <source>
        <dbReference type="PROSITE" id="PS50109"/>
    </source>
</evidence>
<dbReference type="EC" id="2.7.13.3" evidence="3"/>
<evidence type="ECO:0000256" key="12">
    <source>
        <dbReference type="SAM" id="MobiDB-lite"/>
    </source>
</evidence>
<dbReference type="InterPro" id="IPR003661">
    <property type="entry name" value="HisK_dim/P_dom"/>
</dbReference>
<accession>A0A5B8Y752</accession>
<keyword evidence="5" id="KW-0597">Phosphoprotein</keyword>
<dbReference type="InterPro" id="IPR004358">
    <property type="entry name" value="Sig_transdc_His_kin-like_C"/>
</dbReference>
<evidence type="ECO:0000259" key="15">
    <source>
        <dbReference type="PROSITE" id="PS50113"/>
    </source>
</evidence>
<dbReference type="Gene3D" id="3.30.565.10">
    <property type="entry name" value="Histidine kinase-like ATPase, C-terminal domain"/>
    <property type="match status" value="1"/>
</dbReference>
<dbReference type="OrthoDB" id="5416317at2"/>
<keyword evidence="11" id="KW-0472">Membrane</keyword>
<dbReference type="EMBL" id="CP041186">
    <property type="protein sequence ID" value="QDG50952.1"/>
    <property type="molecule type" value="Genomic_DNA"/>
</dbReference>
<dbReference type="SMART" id="SM00388">
    <property type="entry name" value="HisKA"/>
    <property type="match status" value="1"/>
</dbReference>
<evidence type="ECO:0000259" key="14">
    <source>
        <dbReference type="PROSITE" id="PS50112"/>
    </source>
</evidence>
<dbReference type="SMART" id="SM00387">
    <property type="entry name" value="HATPase_c"/>
    <property type="match status" value="1"/>
</dbReference>
<evidence type="ECO:0000256" key="9">
    <source>
        <dbReference type="ARBA" id="ARBA00022840"/>
    </source>
</evidence>
<dbReference type="SUPFAM" id="SSF55785">
    <property type="entry name" value="PYP-like sensor domain (PAS domain)"/>
    <property type="match status" value="3"/>
</dbReference>
<dbReference type="GO" id="GO:0005524">
    <property type="term" value="F:ATP binding"/>
    <property type="evidence" value="ECO:0007669"/>
    <property type="project" value="UniProtKB-KW"/>
</dbReference>
<dbReference type="InterPro" id="IPR036097">
    <property type="entry name" value="HisK_dim/P_sf"/>
</dbReference>
<dbReference type="PROSITE" id="PS50109">
    <property type="entry name" value="HIS_KIN"/>
    <property type="match status" value="1"/>
</dbReference>
<dbReference type="CDD" id="cd00130">
    <property type="entry name" value="PAS"/>
    <property type="match status" value="3"/>
</dbReference>
<dbReference type="InterPro" id="IPR035965">
    <property type="entry name" value="PAS-like_dom_sf"/>
</dbReference>
<dbReference type="InterPro" id="IPR052162">
    <property type="entry name" value="Sensor_kinase/Photoreceptor"/>
</dbReference>
<evidence type="ECO:0000256" key="7">
    <source>
        <dbReference type="ARBA" id="ARBA00022741"/>
    </source>
</evidence>
<keyword evidence="4" id="KW-1003">Cell membrane</keyword>
<organism evidence="16 17">
    <name type="scientific">Persicimonas caeni</name>
    <dbReference type="NCBI Taxonomy" id="2292766"/>
    <lineage>
        <taxon>Bacteria</taxon>
        <taxon>Deltaproteobacteria</taxon>
        <taxon>Bradymonadales</taxon>
        <taxon>Bradymonadaceae</taxon>
        <taxon>Persicimonas</taxon>
    </lineage>
</organism>
<dbReference type="Gene3D" id="2.10.70.100">
    <property type="match status" value="1"/>
</dbReference>
<dbReference type="Gene3D" id="1.10.287.130">
    <property type="match status" value="1"/>
</dbReference>
<evidence type="ECO:0000256" key="11">
    <source>
        <dbReference type="ARBA" id="ARBA00023136"/>
    </source>
</evidence>
<dbReference type="SUPFAM" id="SSF55874">
    <property type="entry name" value="ATPase domain of HSP90 chaperone/DNA topoisomerase II/histidine kinase"/>
    <property type="match status" value="1"/>
</dbReference>
<gene>
    <name evidence="16" type="ORF">FIV42_09460</name>
</gene>
<keyword evidence="8" id="KW-0418">Kinase</keyword>
<dbReference type="CDD" id="cd16922">
    <property type="entry name" value="HATPase_EvgS-ArcB-TorS-like"/>
    <property type="match status" value="1"/>
</dbReference>
<keyword evidence="17" id="KW-1185">Reference proteome</keyword>
<comment type="catalytic activity">
    <reaction evidence="1">
        <text>ATP + protein L-histidine = ADP + protein N-phospho-L-histidine.</text>
        <dbReference type="EC" id="2.7.13.3"/>
    </reaction>
</comment>
<dbReference type="SMART" id="SM00086">
    <property type="entry name" value="PAC"/>
    <property type="match status" value="2"/>
</dbReference>
<dbReference type="InterPro" id="IPR001610">
    <property type="entry name" value="PAC"/>
</dbReference>
<dbReference type="Pfam" id="PF13426">
    <property type="entry name" value="PAS_9"/>
    <property type="match status" value="1"/>
</dbReference>
<evidence type="ECO:0000256" key="2">
    <source>
        <dbReference type="ARBA" id="ARBA00004236"/>
    </source>
</evidence>
<dbReference type="InterPro" id="IPR000014">
    <property type="entry name" value="PAS"/>
</dbReference>
<comment type="subcellular location">
    <subcellularLocation>
        <location evidence="2">Cell membrane</location>
    </subcellularLocation>
</comment>
<reference evidence="16 17" key="1">
    <citation type="submission" date="2019-06" db="EMBL/GenBank/DDBJ databases">
        <title>Persicimonas caeni gen. nov., sp. nov., a predatory bacterium isolated from solar saltern.</title>
        <authorList>
            <person name="Wang S."/>
        </authorList>
    </citation>
    <scope>NUCLEOTIDE SEQUENCE [LARGE SCALE GENOMIC DNA]</scope>
    <source>
        <strain evidence="16 17">YN101</strain>
    </source>
</reference>
<proteinExistence type="predicted"/>
<dbReference type="InterPro" id="IPR013655">
    <property type="entry name" value="PAS_fold_3"/>
</dbReference>
<evidence type="ECO:0000256" key="6">
    <source>
        <dbReference type="ARBA" id="ARBA00022679"/>
    </source>
</evidence>
<feature type="region of interest" description="Disordered" evidence="12">
    <location>
        <begin position="12"/>
        <end position="48"/>
    </location>
</feature>
<dbReference type="PANTHER" id="PTHR43304:SF1">
    <property type="entry name" value="PAC DOMAIN-CONTAINING PROTEIN"/>
    <property type="match status" value="1"/>
</dbReference>
<evidence type="ECO:0000256" key="1">
    <source>
        <dbReference type="ARBA" id="ARBA00000085"/>
    </source>
</evidence>
<dbReference type="Pfam" id="PF00512">
    <property type="entry name" value="HisKA"/>
    <property type="match status" value="1"/>
</dbReference>
<dbReference type="PANTHER" id="PTHR43304">
    <property type="entry name" value="PHYTOCHROME-LIKE PROTEIN CPH1"/>
    <property type="match status" value="1"/>
</dbReference>
<dbReference type="InterPro" id="IPR000700">
    <property type="entry name" value="PAS-assoc_C"/>
</dbReference>
<dbReference type="PRINTS" id="PR00344">
    <property type="entry name" value="BCTRLSENSOR"/>
</dbReference>
<dbReference type="SMART" id="SM00091">
    <property type="entry name" value="PAS"/>
    <property type="match status" value="3"/>
</dbReference>
<dbReference type="InterPro" id="IPR003594">
    <property type="entry name" value="HATPase_dom"/>
</dbReference>
<dbReference type="InterPro" id="IPR036890">
    <property type="entry name" value="HATPase_C_sf"/>
</dbReference>
<evidence type="ECO:0000256" key="4">
    <source>
        <dbReference type="ARBA" id="ARBA00022475"/>
    </source>
</evidence>
<name>A0A4Y6PRI6_PERCE</name>
<feature type="domain" description="PAS" evidence="14">
    <location>
        <begin position="46"/>
        <end position="120"/>
    </location>
</feature>
<evidence type="ECO:0000256" key="10">
    <source>
        <dbReference type="ARBA" id="ARBA00023012"/>
    </source>
</evidence>
<dbReference type="PROSITE" id="PS50113">
    <property type="entry name" value="PAC"/>
    <property type="match status" value="2"/>
</dbReference>
<dbReference type="SUPFAM" id="SSF47384">
    <property type="entry name" value="Homodimeric domain of signal transducing histidine kinase"/>
    <property type="match status" value="1"/>
</dbReference>
<dbReference type="NCBIfam" id="TIGR00229">
    <property type="entry name" value="sensory_box"/>
    <property type="match status" value="2"/>
</dbReference>
<keyword evidence="6" id="KW-0808">Transferase</keyword>
<dbReference type="CDD" id="cd00082">
    <property type="entry name" value="HisKA"/>
    <property type="match status" value="1"/>
</dbReference>
<dbReference type="GO" id="GO:0005886">
    <property type="term" value="C:plasma membrane"/>
    <property type="evidence" value="ECO:0007669"/>
    <property type="project" value="UniProtKB-SubCell"/>
</dbReference>
<dbReference type="Pfam" id="PF02518">
    <property type="entry name" value="HATPase_c"/>
    <property type="match status" value="1"/>
</dbReference>
<dbReference type="FunFam" id="3.30.565.10:FF:000023">
    <property type="entry name" value="PAS domain-containing sensor histidine kinase"/>
    <property type="match status" value="1"/>
</dbReference>
<dbReference type="InterPro" id="IPR005467">
    <property type="entry name" value="His_kinase_dom"/>
</dbReference>
<feature type="domain" description="PAC" evidence="15">
    <location>
        <begin position="249"/>
        <end position="301"/>
    </location>
</feature>
<evidence type="ECO:0000313" key="17">
    <source>
        <dbReference type="Proteomes" id="UP000315995"/>
    </source>
</evidence>
<dbReference type="PROSITE" id="PS50112">
    <property type="entry name" value="PAS"/>
    <property type="match status" value="1"/>
</dbReference>
<keyword evidence="10" id="KW-0902">Two-component regulatory system</keyword>
<protein>
    <recommendedName>
        <fullName evidence="3">histidine kinase</fullName>
        <ecNumber evidence="3">2.7.13.3</ecNumber>
    </recommendedName>
</protein>
<keyword evidence="7" id="KW-0547">Nucleotide-binding</keyword>
<evidence type="ECO:0000256" key="8">
    <source>
        <dbReference type="ARBA" id="ARBA00022777"/>
    </source>
</evidence>
<dbReference type="Proteomes" id="UP000315995">
    <property type="component" value="Chromosome"/>
</dbReference>
<evidence type="ECO:0000256" key="3">
    <source>
        <dbReference type="ARBA" id="ARBA00012438"/>
    </source>
</evidence>
<sequence>MWRGTMECPILSRRGDMARPHRPKEAEDSAPRPPSEAHETSGGDHPGERLAAIVNSLDVIIWEFDATELSTTYVSPQIEQMLGYTVDEVYEEPNLWKELLHPDDRERVVDTCLEHTRHGRSHQLEYRMLEAGGEVRWVRDIATYVPCDGEPDRLRCVFIDITERKEAVLRLEENRERLAVAQRIAHVGDWQWDLETDEIEWSDECYRIFGLAPQSMELTYDKFLSLLPEESVPEIEATAVRLLESGDRHAMNQYFVLPTGEPRILHAEIEVMRDEDGTPYKVRGTVQDVTELRRVEALHRRLGRILEHSSTEVLVFDAESLQITRANQASRHNLEYSADELEELSILDVLPSSPRRRFEQRLCEVREEGRDVVRFDTSAKRSDGSKYPVSVQLLYSGLDLEPVFVAIIEDTSTREEVDRLKDAFLGLVSHELRTPLTPLDGLLEVMKREIDADEQPRLRRMVELAHSNTHRLLEVVNNLLDLRRLTSEEGIELERRPCDLREAIDDSIAENQALFFGRSLSYALGLPEEPLCTRVDRRRIVQVLTNLISNAAKFSKPGGRVEINLVRDEGQAEIQVRDYGEGIAEEFQPYVFDKFTQAHTPMERSYQGTGLGLALSRKLVEMHDGDISFETALGEGTTFFVRLPLT</sequence>
<dbReference type="GO" id="GO:0000155">
    <property type="term" value="F:phosphorelay sensor kinase activity"/>
    <property type="evidence" value="ECO:0007669"/>
    <property type="project" value="InterPro"/>
</dbReference>
<keyword evidence="9" id="KW-0067">ATP-binding</keyword>
<dbReference type="Gene3D" id="3.30.450.20">
    <property type="entry name" value="PAS domain"/>
    <property type="match status" value="3"/>
</dbReference>
<dbReference type="AlphaFoldDB" id="A0A4Y6PRI6"/>
<evidence type="ECO:0000313" key="16">
    <source>
        <dbReference type="EMBL" id="QDG50952.1"/>
    </source>
</evidence>